<dbReference type="Pfam" id="PF01872">
    <property type="entry name" value="RibD_C"/>
    <property type="match status" value="1"/>
</dbReference>
<evidence type="ECO:0000313" key="3">
    <source>
        <dbReference type="Proteomes" id="UP001165069"/>
    </source>
</evidence>
<keyword evidence="3" id="KW-1185">Reference proteome</keyword>
<dbReference type="PANTHER" id="PTHR38011:SF11">
    <property type="entry name" value="2,5-DIAMINO-6-RIBOSYLAMINO-4(3H)-PYRIMIDINONE 5'-PHOSPHATE REDUCTASE"/>
    <property type="match status" value="1"/>
</dbReference>
<protein>
    <recommendedName>
        <fullName evidence="1">Bacterial bifunctional deaminase-reductase C-terminal domain-containing protein</fullName>
    </recommendedName>
</protein>
<dbReference type="InterPro" id="IPR050765">
    <property type="entry name" value="Riboflavin_Biosynth_HTPR"/>
</dbReference>
<gene>
    <name evidence="2" type="ORF">GETHLI_19670</name>
</gene>
<reference evidence="2 3" key="1">
    <citation type="journal article" date="2023" name="Antonie Van Leeuwenhoek">
        <title>Mesoterricola silvestris gen. nov., sp. nov., Mesoterricola sediminis sp. nov., Geothrix oryzae sp. nov., Geothrix edaphica sp. nov., Geothrix rubra sp. nov., and Geothrix limicola sp. nov., six novel members of Acidobacteriota isolated from soils.</title>
        <authorList>
            <person name="Itoh H."/>
            <person name="Sugisawa Y."/>
            <person name="Mise K."/>
            <person name="Xu Z."/>
            <person name="Kuniyasu M."/>
            <person name="Ushijima N."/>
            <person name="Kawano K."/>
            <person name="Kobayashi E."/>
            <person name="Shiratori Y."/>
            <person name="Masuda Y."/>
            <person name="Senoo K."/>
        </authorList>
    </citation>
    <scope>NUCLEOTIDE SEQUENCE [LARGE SCALE GENOMIC DNA]</scope>
    <source>
        <strain evidence="2 3">Red804</strain>
    </source>
</reference>
<dbReference type="InterPro" id="IPR024072">
    <property type="entry name" value="DHFR-like_dom_sf"/>
</dbReference>
<proteinExistence type="predicted"/>
<evidence type="ECO:0000259" key="1">
    <source>
        <dbReference type="Pfam" id="PF01872"/>
    </source>
</evidence>
<dbReference type="RefSeq" id="WP_285574569.1">
    <property type="nucleotide sequence ID" value="NZ_BSDE01000003.1"/>
</dbReference>
<accession>A0ABQ5QF41</accession>
<dbReference type="Proteomes" id="UP001165069">
    <property type="component" value="Unassembled WGS sequence"/>
</dbReference>
<comment type="caution">
    <text evidence="2">The sequence shown here is derived from an EMBL/GenBank/DDBJ whole genome shotgun (WGS) entry which is preliminary data.</text>
</comment>
<dbReference type="InterPro" id="IPR002734">
    <property type="entry name" value="RibDG_C"/>
</dbReference>
<sequence>MRKLRVFNHVSLDGYIADAKGDMSWAHQQDEEWNAFVAGNAQGEAEFLFGRRTYELMASFWPTPMALERMPVVAEAMNGNPKVVFSRTLERATWNRTRLVKTDPVAEVLRMKQTPGPDLMIFGSGSLIAPLAEAGLIDSFQLVVNALALGGGTPMFGGLQAPLRLKRTDLRAFGNGNVLLSFEPLR</sequence>
<evidence type="ECO:0000313" key="2">
    <source>
        <dbReference type="EMBL" id="GLH73465.1"/>
    </source>
</evidence>
<dbReference type="SUPFAM" id="SSF53597">
    <property type="entry name" value="Dihydrofolate reductase-like"/>
    <property type="match status" value="1"/>
</dbReference>
<dbReference type="Gene3D" id="3.40.430.10">
    <property type="entry name" value="Dihydrofolate Reductase, subunit A"/>
    <property type="match status" value="1"/>
</dbReference>
<feature type="domain" description="Bacterial bifunctional deaminase-reductase C-terminal" evidence="1">
    <location>
        <begin position="3"/>
        <end position="179"/>
    </location>
</feature>
<organism evidence="2 3">
    <name type="scientific">Geothrix limicola</name>
    <dbReference type="NCBI Taxonomy" id="2927978"/>
    <lineage>
        <taxon>Bacteria</taxon>
        <taxon>Pseudomonadati</taxon>
        <taxon>Acidobacteriota</taxon>
        <taxon>Holophagae</taxon>
        <taxon>Holophagales</taxon>
        <taxon>Holophagaceae</taxon>
        <taxon>Geothrix</taxon>
    </lineage>
</organism>
<dbReference type="EMBL" id="BSDE01000003">
    <property type="protein sequence ID" value="GLH73465.1"/>
    <property type="molecule type" value="Genomic_DNA"/>
</dbReference>
<name>A0ABQ5QF41_9BACT</name>
<dbReference type="PANTHER" id="PTHR38011">
    <property type="entry name" value="DIHYDROFOLATE REDUCTASE FAMILY PROTEIN (AFU_ORTHOLOGUE AFUA_8G06820)"/>
    <property type="match status" value="1"/>
</dbReference>